<reference evidence="4 5" key="1">
    <citation type="submission" date="2023-10" db="EMBL/GenBank/DDBJ databases">
        <title>Draft genome sequence of Xylaria bambusicola isolate GMP-LS, the root and basal stem rot pathogen of sugarcane in Indonesia.</title>
        <authorList>
            <person name="Selvaraj P."/>
            <person name="Muralishankar V."/>
            <person name="Muruganantham S."/>
            <person name="Sp S."/>
            <person name="Haryani S."/>
            <person name="Lau K.J.X."/>
            <person name="Naqvi N.I."/>
        </authorList>
    </citation>
    <scope>NUCLEOTIDE SEQUENCE [LARGE SCALE GENOMIC DNA]</scope>
    <source>
        <strain evidence="4">GMP-LS</strain>
    </source>
</reference>
<feature type="region of interest" description="Disordered" evidence="2">
    <location>
        <begin position="1131"/>
        <end position="1169"/>
    </location>
</feature>
<dbReference type="InterPro" id="IPR001138">
    <property type="entry name" value="Zn2Cys6_DnaBD"/>
</dbReference>
<keyword evidence="1" id="KW-0539">Nucleus</keyword>
<accession>A0AAN7UIE1</accession>
<protein>
    <recommendedName>
        <fullName evidence="3">Zn(2)-C6 fungal-type domain-containing protein</fullName>
    </recommendedName>
</protein>
<feature type="compositionally biased region" description="Polar residues" evidence="2">
    <location>
        <begin position="1282"/>
        <end position="1296"/>
    </location>
</feature>
<name>A0AAN7UIE1_9PEZI</name>
<feature type="compositionally biased region" description="Acidic residues" evidence="2">
    <location>
        <begin position="1331"/>
        <end position="1341"/>
    </location>
</feature>
<dbReference type="SMART" id="SM00066">
    <property type="entry name" value="GAL4"/>
    <property type="match status" value="1"/>
</dbReference>
<proteinExistence type="predicted"/>
<feature type="compositionally biased region" description="Basic residues" evidence="2">
    <location>
        <begin position="1304"/>
        <end position="1317"/>
    </location>
</feature>
<dbReference type="InterPro" id="IPR036864">
    <property type="entry name" value="Zn2-C6_fun-type_DNA-bd_sf"/>
</dbReference>
<evidence type="ECO:0000313" key="4">
    <source>
        <dbReference type="EMBL" id="KAK5633030.1"/>
    </source>
</evidence>
<evidence type="ECO:0000313" key="5">
    <source>
        <dbReference type="Proteomes" id="UP001305414"/>
    </source>
</evidence>
<evidence type="ECO:0000256" key="1">
    <source>
        <dbReference type="ARBA" id="ARBA00023242"/>
    </source>
</evidence>
<dbReference type="EMBL" id="JAWHQM010000029">
    <property type="protein sequence ID" value="KAK5633030.1"/>
    <property type="molecule type" value="Genomic_DNA"/>
</dbReference>
<dbReference type="Pfam" id="PF00172">
    <property type="entry name" value="Zn_clus"/>
    <property type="match status" value="1"/>
</dbReference>
<dbReference type="GO" id="GO:0008270">
    <property type="term" value="F:zinc ion binding"/>
    <property type="evidence" value="ECO:0007669"/>
    <property type="project" value="InterPro"/>
</dbReference>
<dbReference type="PROSITE" id="PS00463">
    <property type="entry name" value="ZN2_CY6_FUNGAL_1"/>
    <property type="match status" value="1"/>
</dbReference>
<dbReference type="GO" id="GO:0000981">
    <property type="term" value="F:DNA-binding transcription factor activity, RNA polymerase II-specific"/>
    <property type="evidence" value="ECO:0007669"/>
    <property type="project" value="InterPro"/>
</dbReference>
<organism evidence="4 5">
    <name type="scientific">Xylaria bambusicola</name>
    <dbReference type="NCBI Taxonomy" id="326684"/>
    <lineage>
        <taxon>Eukaryota</taxon>
        <taxon>Fungi</taxon>
        <taxon>Dikarya</taxon>
        <taxon>Ascomycota</taxon>
        <taxon>Pezizomycotina</taxon>
        <taxon>Sordariomycetes</taxon>
        <taxon>Xylariomycetidae</taxon>
        <taxon>Xylariales</taxon>
        <taxon>Xylariaceae</taxon>
        <taxon>Xylaria</taxon>
    </lineage>
</organism>
<keyword evidence="5" id="KW-1185">Reference proteome</keyword>
<feature type="region of interest" description="Disordered" evidence="2">
    <location>
        <begin position="1197"/>
        <end position="1266"/>
    </location>
</feature>
<gene>
    <name evidence="4" type="ORF">RRF57_008744</name>
</gene>
<dbReference type="PROSITE" id="PS50048">
    <property type="entry name" value="ZN2_CY6_FUNGAL_2"/>
    <property type="match status" value="1"/>
</dbReference>
<sequence length="1341" mass="151783">MPISRKKACEQCRLAKTRCSLDPVCFRCSNRGLECRYARDSWRPNPYTRPHLVGSGHSPSVVNTGFPTESLSALFNRSSPGATNLTAEGATSDGLTYTLNNNESYHWDVSLVNDHLSTSWSQLLWNKDKGLTSPPLPAEVPRDTAFIPTPTLRWDSIGESQLKTPQRTHTSVIATDQSVEITAPTQTPLRADFVSSSRSEDEEAEEIENDTTIGIYVKRYGHVVTNRRGMTNERSLMARILLGQVQNFPVMLIRGSRLPPFIYPQCVLNNKLFHCCTAIDGTHQCLPKPLANCAILTRMFYDHNPGNAQIVWKAMYDEQRRLYEEAAVIYSVIFRFAESTDFKPLVLLQAQDTASMAKNDIAFLTVTISALTSSLRFQSDYETDIYRTSNLSQETWAIHESIRRYSLAFYAQLNVAFLLTTAQDRKLILLVLIIRDGKPQRCCTLSDTPLPSGRDLWDHEATETWALRLHKYKCRMLSNRVLTIDDLLTYSRYDPSNKHKEIDTRVQKDLVTWCESLDEFGTLVWMASSVDRHATTTIQPTVTMAPLPERAYTCKLPARKDASFLKPITPDWAKIDIVGQTIMLAELTSHFGSFQDTCRALKLQSNEVKSFFLAYLKYQQECNEGRLIAQQWGRDHEVTTALGKDIPQQRPLFVAPSSIAPACDFLHTLGYQECVGAVQSWARRVILWPPNIDVSDASLSNLDQYDIAFPQPREERRYSRYMSALQYDTRARVALVATWAPKEDGTPDTRMSFINVPAGSMAYGPRGSRELPVSGRYYICWSTMSLFHDEYHDLVLANNVSDTQEAGNNQAESPVHDGSGCDDVSDERTQFPFDEIDHQIAELQEFITKQGPLVPHMESTVNPKDIFGSSLANTHMLRQRNTRPFHSQTEPQGPLRSIENPQLQRLWDTWPGEVFQFRLPPEYTIIGPQGHILTFDPSKYQSYDNSGSPQGLGGTYFIVSPSNMSLPASFKMEELPTHVALRFKTCQPLVIVRNGMVLPHFVEPGVQEWSIREGFLDLYGAHGCYNVHHGEAHYNIFPGLGAMRNPLVQEPHHNHGLRARRDNGLDGTYMVHNKTATANPALIREALKIRPPQKDWLHRKEDESLQVQQDAEVNCWHARDTVHRHVLEKERAPQDQELYTQESREEEEIDTTISDGTAIEQDAPSRRLRKKRAKPDLLEDFIKLECIAEEEALAEWGTTPDTSRRKRKRSEEDDEYAPTRPNKSRTKKTTSAQKNTASKKPQQKASNDPKGTRPVRASATRKPIGPLLDAIQANQQNGTMTLTLSSLPKSNNSQAAPSPVKKNAVVRRNKISLRIRAPKPPAASEEPLGYDPDETEDEEEQ</sequence>
<dbReference type="SUPFAM" id="SSF57701">
    <property type="entry name" value="Zn2/Cys6 DNA-binding domain"/>
    <property type="match status" value="1"/>
</dbReference>
<comment type="caution">
    <text evidence="4">The sequence shown here is derived from an EMBL/GenBank/DDBJ whole genome shotgun (WGS) entry which is preliminary data.</text>
</comment>
<feature type="domain" description="Zn(2)-C6 fungal-type" evidence="3">
    <location>
        <begin position="8"/>
        <end position="37"/>
    </location>
</feature>
<feature type="compositionally biased region" description="Polar residues" evidence="2">
    <location>
        <begin position="1229"/>
        <end position="1246"/>
    </location>
</feature>
<evidence type="ECO:0000256" key="2">
    <source>
        <dbReference type="SAM" id="MobiDB-lite"/>
    </source>
</evidence>
<dbReference type="Gene3D" id="4.10.240.10">
    <property type="entry name" value="Zn(2)-C6 fungal-type DNA-binding domain"/>
    <property type="match status" value="1"/>
</dbReference>
<evidence type="ECO:0000259" key="3">
    <source>
        <dbReference type="PROSITE" id="PS50048"/>
    </source>
</evidence>
<dbReference type="Proteomes" id="UP001305414">
    <property type="component" value="Unassembled WGS sequence"/>
</dbReference>
<feature type="region of interest" description="Disordered" evidence="2">
    <location>
        <begin position="1282"/>
        <end position="1341"/>
    </location>
</feature>
<dbReference type="CDD" id="cd00067">
    <property type="entry name" value="GAL4"/>
    <property type="match status" value="1"/>
</dbReference>